<dbReference type="RefSeq" id="XP_062723145.1">
    <property type="nucleotide sequence ID" value="XM_062862243.1"/>
</dbReference>
<dbReference type="Pfam" id="PF14604">
    <property type="entry name" value="SH3_9"/>
    <property type="match status" value="1"/>
</dbReference>
<dbReference type="EMBL" id="JAUDZG010000003">
    <property type="protein sequence ID" value="KAK3307365.1"/>
    <property type="molecule type" value="Genomic_DNA"/>
</dbReference>
<name>A0AAJ0GWY6_9PEZI</name>
<feature type="region of interest" description="Disordered" evidence="3">
    <location>
        <begin position="136"/>
        <end position="268"/>
    </location>
</feature>
<evidence type="ECO:0000256" key="4">
    <source>
        <dbReference type="SAM" id="Phobius"/>
    </source>
</evidence>
<feature type="compositionally biased region" description="Polar residues" evidence="3">
    <location>
        <begin position="347"/>
        <end position="357"/>
    </location>
</feature>
<feature type="compositionally biased region" description="Polar residues" evidence="3">
    <location>
        <begin position="201"/>
        <end position="210"/>
    </location>
</feature>
<keyword evidence="7" id="KW-1185">Reference proteome</keyword>
<feature type="compositionally biased region" description="Polar residues" evidence="3">
    <location>
        <begin position="225"/>
        <end position="248"/>
    </location>
</feature>
<dbReference type="Proteomes" id="UP001273166">
    <property type="component" value="Unassembled WGS sequence"/>
</dbReference>
<dbReference type="GeneID" id="87881072"/>
<reference evidence="6" key="2">
    <citation type="submission" date="2023-06" db="EMBL/GenBank/DDBJ databases">
        <authorList>
            <consortium name="Lawrence Berkeley National Laboratory"/>
            <person name="Mondo S.J."/>
            <person name="Hensen N."/>
            <person name="Bonometti L."/>
            <person name="Westerberg I."/>
            <person name="Brannstrom I.O."/>
            <person name="Guillou S."/>
            <person name="Cros-Aarteil S."/>
            <person name="Calhoun S."/>
            <person name="Haridas S."/>
            <person name="Kuo A."/>
            <person name="Pangilinan J."/>
            <person name="Riley R."/>
            <person name="Labutti K."/>
            <person name="Andreopoulos B."/>
            <person name="Lipzen A."/>
            <person name="Chen C."/>
            <person name="Yanf M."/>
            <person name="Daum C."/>
            <person name="Ng V."/>
            <person name="Clum A."/>
            <person name="Steindorff A."/>
            <person name="Ohm R."/>
            <person name="Martin F."/>
            <person name="Silar P."/>
            <person name="Natvig D."/>
            <person name="Lalanne C."/>
            <person name="Gautier V."/>
            <person name="Ament-Velasquez S.L."/>
            <person name="Kruys A."/>
            <person name="Hutchinson M.I."/>
            <person name="Powell A.J."/>
            <person name="Barry K."/>
            <person name="Miller A.N."/>
            <person name="Grigoriev I.V."/>
            <person name="Debuchy R."/>
            <person name="Gladieux P."/>
            <person name="Thoren M.H."/>
            <person name="Johannesson H."/>
        </authorList>
    </citation>
    <scope>NUCLEOTIDE SEQUENCE</scope>
    <source>
        <strain evidence="6">CBS 333.67</strain>
    </source>
</reference>
<dbReference type="SMART" id="SM00326">
    <property type="entry name" value="SH3"/>
    <property type="match status" value="1"/>
</dbReference>
<feature type="compositionally biased region" description="Polar residues" evidence="3">
    <location>
        <begin position="305"/>
        <end position="319"/>
    </location>
</feature>
<dbReference type="PROSITE" id="PS50002">
    <property type="entry name" value="SH3"/>
    <property type="match status" value="1"/>
</dbReference>
<feature type="region of interest" description="Disordered" evidence="3">
    <location>
        <begin position="305"/>
        <end position="358"/>
    </location>
</feature>
<dbReference type="AlphaFoldDB" id="A0AAJ0GWY6"/>
<dbReference type="InterPro" id="IPR036028">
    <property type="entry name" value="SH3-like_dom_sf"/>
</dbReference>
<reference evidence="6" key="1">
    <citation type="journal article" date="2023" name="Mol. Phylogenet. Evol.">
        <title>Genome-scale phylogeny and comparative genomics of the fungal order Sordariales.</title>
        <authorList>
            <person name="Hensen N."/>
            <person name="Bonometti L."/>
            <person name="Westerberg I."/>
            <person name="Brannstrom I.O."/>
            <person name="Guillou S."/>
            <person name="Cros-Aarteil S."/>
            <person name="Calhoun S."/>
            <person name="Haridas S."/>
            <person name="Kuo A."/>
            <person name="Mondo S."/>
            <person name="Pangilinan J."/>
            <person name="Riley R."/>
            <person name="LaButti K."/>
            <person name="Andreopoulos B."/>
            <person name="Lipzen A."/>
            <person name="Chen C."/>
            <person name="Yan M."/>
            <person name="Daum C."/>
            <person name="Ng V."/>
            <person name="Clum A."/>
            <person name="Steindorff A."/>
            <person name="Ohm R.A."/>
            <person name="Martin F."/>
            <person name="Silar P."/>
            <person name="Natvig D.O."/>
            <person name="Lalanne C."/>
            <person name="Gautier V."/>
            <person name="Ament-Velasquez S.L."/>
            <person name="Kruys A."/>
            <person name="Hutchinson M.I."/>
            <person name="Powell A.J."/>
            <person name="Barry K."/>
            <person name="Miller A.N."/>
            <person name="Grigoriev I.V."/>
            <person name="Debuchy R."/>
            <person name="Gladieux P."/>
            <person name="Hiltunen Thoren M."/>
            <person name="Johannesson H."/>
        </authorList>
    </citation>
    <scope>NUCLEOTIDE SEQUENCE</scope>
    <source>
        <strain evidence="6">CBS 333.67</strain>
    </source>
</reference>
<feature type="region of interest" description="Disordered" evidence="3">
    <location>
        <begin position="433"/>
        <end position="491"/>
    </location>
</feature>
<proteinExistence type="predicted"/>
<keyword evidence="4" id="KW-0812">Transmembrane</keyword>
<sequence>MEAGERWHTVRHKIGIPVKGGLPRMNPGRRALDETLPTEVLPTEVIAPTEISMSLESTIVVAPTSTTSSTSTIHSVTVTPTTAIASKPTVTADPSDNDGEGMSVATKAGIVIGALGGVLVVFVLVYLVISARRKKMERRRQQIEDDEKINGPFADSAAIPPPPPSKAPRLSLRPMSKLLPGLNGPSHAERRDSRGIALTLNPVSSTSLSPLNRPPGTSAWERPTQRSAITTPNGGDNYRPGTSGSLHPNNPFHDNQRIPDEPVSPISSVSAYSHRGVGVATTTDSIPEPVSPIGGDDDDHGLGFESSNGPAGSHLTRNTSVRKDIPKPLDLTKPPSPLYAVPPSPSGTEYSMHSISPGQFPVPTPSAAAIAAAGGPSHSTVHRVQLDFEPTLEDEMELRAGQLVRLLHEYDDGWALCIRMDRSEQGVVPRTCLSTRPLKPRPAQGGNGRTGPPVIPSFPTAGGGGGRDGRGPSPSGFRGDGAASPAPGQAY</sequence>
<feature type="compositionally biased region" description="Pro residues" evidence="3">
    <location>
        <begin position="334"/>
        <end position="345"/>
    </location>
</feature>
<protein>
    <recommendedName>
        <fullName evidence="5">SH3 domain-containing protein</fullName>
    </recommendedName>
</protein>
<comment type="caution">
    <text evidence="6">The sequence shown here is derived from an EMBL/GenBank/DDBJ whole genome shotgun (WGS) entry which is preliminary data.</text>
</comment>
<accession>A0AAJ0GWY6</accession>
<feature type="transmembrane region" description="Helical" evidence="4">
    <location>
        <begin position="108"/>
        <end position="129"/>
    </location>
</feature>
<feature type="compositionally biased region" description="Low complexity" evidence="3">
    <location>
        <begin position="471"/>
        <end position="481"/>
    </location>
</feature>
<keyword evidence="4" id="KW-0472">Membrane</keyword>
<evidence type="ECO:0000256" key="1">
    <source>
        <dbReference type="ARBA" id="ARBA00022443"/>
    </source>
</evidence>
<organism evidence="6 7">
    <name type="scientific">Chaetomium strumarium</name>
    <dbReference type="NCBI Taxonomy" id="1170767"/>
    <lineage>
        <taxon>Eukaryota</taxon>
        <taxon>Fungi</taxon>
        <taxon>Dikarya</taxon>
        <taxon>Ascomycota</taxon>
        <taxon>Pezizomycotina</taxon>
        <taxon>Sordariomycetes</taxon>
        <taxon>Sordariomycetidae</taxon>
        <taxon>Sordariales</taxon>
        <taxon>Chaetomiaceae</taxon>
        <taxon>Chaetomium</taxon>
    </lineage>
</organism>
<dbReference type="SUPFAM" id="SSF50044">
    <property type="entry name" value="SH3-domain"/>
    <property type="match status" value="1"/>
</dbReference>
<evidence type="ECO:0000313" key="6">
    <source>
        <dbReference type="EMBL" id="KAK3307365.1"/>
    </source>
</evidence>
<evidence type="ECO:0000259" key="5">
    <source>
        <dbReference type="PROSITE" id="PS50002"/>
    </source>
</evidence>
<gene>
    <name evidence="6" type="ORF">B0T15DRAFT_174894</name>
</gene>
<evidence type="ECO:0000256" key="3">
    <source>
        <dbReference type="SAM" id="MobiDB-lite"/>
    </source>
</evidence>
<evidence type="ECO:0000256" key="2">
    <source>
        <dbReference type="PROSITE-ProRule" id="PRU00192"/>
    </source>
</evidence>
<keyword evidence="4" id="KW-1133">Transmembrane helix</keyword>
<feature type="domain" description="SH3" evidence="5">
    <location>
        <begin position="377"/>
        <end position="438"/>
    </location>
</feature>
<evidence type="ECO:0000313" key="7">
    <source>
        <dbReference type="Proteomes" id="UP001273166"/>
    </source>
</evidence>
<dbReference type="InterPro" id="IPR001452">
    <property type="entry name" value="SH3_domain"/>
</dbReference>
<dbReference type="Gene3D" id="2.30.30.40">
    <property type="entry name" value="SH3 Domains"/>
    <property type="match status" value="1"/>
</dbReference>
<keyword evidence="1 2" id="KW-0728">SH3 domain</keyword>